<dbReference type="Pfam" id="PF00136">
    <property type="entry name" value="DNA_pol_B"/>
    <property type="match status" value="1"/>
</dbReference>
<evidence type="ECO:0000313" key="29">
    <source>
        <dbReference type="EMBL" id="ERF75016.1"/>
    </source>
</evidence>
<dbReference type="EMBL" id="KE720844">
    <property type="protein sequence ID" value="ERF75016.1"/>
    <property type="molecule type" value="Genomic_DNA"/>
</dbReference>
<keyword evidence="16" id="KW-0239">DNA-directed DNA polymerase</keyword>
<evidence type="ECO:0000256" key="3">
    <source>
        <dbReference type="ARBA" id="ARBA00004370"/>
    </source>
</evidence>
<sequence length="2530" mass="283330">METFRVRLNCIDHYQAAPTGFDPPVPHGISNVNIKERPKVSVIRVFGATETGQKVLMHIHGAFQYLYIEYSGSLIDEEVKVAIRTLQLSIDQALAVSYRKNDGKPAYVAHISLVKGIPFYGFHVGYKFFMKIYLLNPLHMTRLADLLREGAVMKRVLQPYESHMQYLAQWMCDYNLFGCGYIDCKKVKFRGPVPDFFEMNSSSHRWHDRSIPSEYVSNEDTLPKQSHCSLEVDVHVEDILNREDVQARALHHDFVERIHPLPLDAKLVPSMAGLWKDETRRRKARLGLIDTSSSPFPPEVLVTMSANPRASQAGGWIHEEEYRQKADKLAREEHEQGIGQKITFDNFVKTIPFESTVNTALESVEDLYTKNLPQGDPASLGRDPAAGYALGPQTELVDEAWVAQIRDEATSEPENGVPIAHGPMSNGAKVSSFLDSSNTSAERLATDVTPPISSSEFDHLGIRKAGDLSHVSEDAFEIPDEFLVSGNTLNGHKRRPLEPLTSSSEPQKKKRKVLVDEEHLLPDIDPEIHPPLRLVHTPATVDYRLSSTNVEQSAQNGFKQKPGSQTTTEQHGSQTNGTLRDSKLPFPVVKDPSDTNAIMRLSQQSNPSLKLSQDIQSKPTVSTSISQHTPSKASVSSSQKTPFSAMSSDLLPLLPAIPPDLSIPGSNVKTLMFGLACPSFSEVQTTMCMQGLPDVIYQNAYYGDETDVPDRQREYGGREFRLESNTVPYLPDFDATGSSPATYGRRNQTLLDEVQEEKADRKRRRLCKITRWSIADQPPTKAEVTAWLERENSLAMAPSHSDGKMKEDTNLLSQIDVPTQKNKHGFKYSQKHESTSVQHETQYMSIMSLEVHVNTRGNLAPNPEEDEIACLFWSVQSDNDDFDANGSQAGRHTGVLVNDKSGRIAKNVSRDVPVEVEAEPTELDVLTRMTDIVRQYDPDILTGYEVHNNSWGYLIERARVKYELNLCDEMSRMKSHSHGRFGKEDDKWGFNQTSTIRITGRHTINIWRAMRGELNLLQYTMENVVFHLLHRRIPHYKFTDLTAWYKSTIPRDLSKVIEYFVSRVQIDLDILESNELVPRTSEQARLLGVDWFSVISRGSQFKVESLMFRIAKPENFILVSPSRRQVGGQNALECLPLVMEPQSDFYTSPMLVLDFQSLYPSIMIAYNYCYSTFLGRVVSWRGTNKMGFTDYRREQRLIELLKDHINIAPNGIMYAKTHIRKSLLAKMLGEILETRVMVKSGMKVDKNDKTLQRLLNNRQLALKLIANVTYGYTSASFSGRMPCSEIADSIVQTARETLEKAIAVIHSREKWGAEVVYGDTDSLFVYLKGRTREQAFDIGEDIAKTITKMNPRPVKLKFEKVYHPCVLLAKKRYVGFKYEHRDQKEPDFDAKGIETVRRDGTPAEQKIEEKALKILFKTADLSQVKSFFQSQCTKIMKGQVSIQDFCFAREVKLGTYSDKGPPPPGALISARRMIEDPRLEPQYGERVPYVVITGGPGARLIDRCVAPEVLLQDAQLELDSEYYISKNLIPPLERIFNLVGANVRQWYDEMPKFQRIRRVEGVLAPDGRDALTRKTLESYMKSSTCIVCRESLDGDSPICNSCFEQSPQTTLLLRARMTKAERKAIQLNRICRSCSGLGWTEEVKCDSKDCPVFYSRTRHMANMNNTKAQVGPVLRMLEEKGGGGFDCTLKRAHDDDAVLKSGADVLAEQFTRKHESDVAAGYFAVCREYVPGGVNGKPPERTTPSGEVVAAESPSVYQSMYRSIFDRQQKPTIQPNKADGKPVKRARNVFFVVLRHGHLMLYDDSEQLEVRHVISLEHHDVSIYGGPEEIPEGELWIKRNAICLTRSKRAATTTQTTSLPFFLFCENSSEKEDFYFALLKNQEKIPGAKDSPPVPQEYEIKDIITLVQKLHSSEEQLQTRWLNALVGRLFLSMYKTPEVEAFIRKKMTKKISRVKKPNFITRLALQRIDMGEGAPFLTNPKLKDLTVNGDCTAEGDFKYSGKFRIEIAATARLDLGTRFKAREVELVLAVVVNKLEGHGLIRFKPPPSNRVWVAFETMPNLDLKIEPIVSSRQITYNVVLRAIESRIREVFAETLVLPFWDDIPFLDTGEEAFRGGVWKREVKPAQPVEIKQEMPEDEGEAGESHVDASVDTIKSSHDRTVSELHLPPSPTNGLKSRAGRSTKVSGEDLGRSSSVAADKLHRPEPPRALRSSSFASLADPMVSPSHADADGRQRLLDPPQRKDAAQAMLKELSSKSITASPADSPAGSPPNETALAAALIAASRPSSKASDESLSIRNPRQQSESSSIQTNSQSSTLTSPIAGSEDSKAPSLNEGPSRTSTLGSIRSLASSAEKRQGINLSSATAAAKNWGWGVLARNQQREKEAAAQHNKLGTPELPMGRGRPLPPPGTPLPHPERSILSALPLPKRRPVPAPAPSDRTTITDSSRLSTPKPNQTTRRKRQSPAQKDEQPDEVLVVEAPVDSNPPTPAADDEHHDEFFGHGEDSNGSASQKIDDRPELQSRSDSGGTPA</sequence>
<evidence type="ECO:0000256" key="9">
    <source>
        <dbReference type="ARBA" id="ARBA00022679"/>
    </source>
</evidence>
<gene>
    <name evidence="29" type="ORF">EPUS_08061</name>
</gene>
<dbReference type="PANTHER" id="PTHR45812:SF1">
    <property type="entry name" value="DNA POLYMERASE ZETA CATALYTIC SUBUNIT"/>
    <property type="match status" value="1"/>
</dbReference>
<dbReference type="GO" id="GO:0016035">
    <property type="term" value="C:zeta DNA polymerase complex"/>
    <property type="evidence" value="ECO:0007669"/>
    <property type="project" value="InterPro"/>
</dbReference>
<dbReference type="SUPFAM" id="SSF50729">
    <property type="entry name" value="PH domain-like"/>
    <property type="match status" value="1"/>
</dbReference>
<dbReference type="Pfam" id="PF15413">
    <property type="entry name" value="PH_11"/>
    <property type="match status" value="1"/>
</dbReference>
<dbReference type="SUPFAM" id="SSF53098">
    <property type="entry name" value="Ribonuclease H-like"/>
    <property type="match status" value="1"/>
</dbReference>
<proteinExistence type="inferred from homology"/>
<feature type="region of interest" description="Disordered" evidence="27">
    <location>
        <begin position="549"/>
        <end position="640"/>
    </location>
</feature>
<dbReference type="SMART" id="SM00486">
    <property type="entry name" value="POLBc"/>
    <property type="match status" value="1"/>
</dbReference>
<dbReference type="InterPro" id="IPR023211">
    <property type="entry name" value="DNA_pol_palm_dom_sf"/>
</dbReference>
<dbReference type="GO" id="GO:0003887">
    <property type="term" value="F:DNA-directed DNA polymerase activity"/>
    <property type="evidence" value="ECO:0007669"/>
    <property type="project" value="UniProtKB-KW"/>
</dbReference>
<dbReference type="GO" id="GO:0003677">
    <property type="term" value="F:DNA binding"/>
    <property type="evidence" value="ECO:0007669"/>
    <property type="project" value="UniProtKB-KW"/>
</dbReference>
<feature type="region of interest" description="Disordered" evidence="27">
    <location>
        <begin position="2377"/>
        <end position="2530"/>
    </location>
</feature>
<evidence type="ECO:0000256" key="15">
    <source>
        <dbReference type="ARBA" id="ARBA00022833"/>
    </source>
</evidence>
<dbReference type="EC" id="2.7.7.7" evidence="5"/>
<comment type="subcellular location">
    <subcellularLocation>
        <location evidence="3">Membrane</location>
    </subcellularLocation>
    <subcellularLocation>
        <location evidence="2">Nucleus</location>
    </subcellularLocation>
</comment>
<evidence type="ECO:0000256" key="13">
    <source>
        <dbReference type="ARBA" id="ARBA00022763"/>
    </source>
</evidence>
<dbReference type="GO" id="GO:0051539">
    <property type="term" value="F:4 iron, 4 sulfur cluster binding"/>
    <property type="evidence" value="ECO:0007669"/>
    <property type="project" value="UniProtKB-KW"/>
</dbReference>
<dbReference type="CDD" id="cd21675">
    <property type="entry name" value="SMP_TEX2"/>
    <property type="match status" value="1"/>
</dbReference>
<keyword evidence="10" id="KW-0548">Nucleotidyltransferase</keyword>
<evidence type="ECO:0000256" key="23">
    <source>
        <dbReference type="ARBA" id="ARBA00023204"/>
    </source>
</evidence>
<evidence type="ECO:0000256" key="11">
    <source>
        <dbReference type="ARBA" id="ARBA00022705"/>
    </source>
</evidence>
<keyword evidence="20" id="KW-0446">Lipid-binding</keyword>
<feature type="domain" description="SMP-LTD" evidence="28">
    <location>
        <begin position="1913"/>
        <end position="2106"/>
    </location>
</feature>
<feature type="compositionally biased region" description="Low complexity" evidence="27">
    <location>
        <begin position="2259"/>
        <end position="2282"/>
    </location>
</feature>
<organism evidence="29 30">
    <name type="scientific">Endocarpon pusillum (strain Z07020 / HMAS-L-300199)</name>
    <name type="common">Lichen-forming fungus</name>
    <dbReference type="NCBI Taxonomy" id="1263415"/>
    <lineage>
        <taxon>Eukaryota</taxon>
        <taxon>Fungi</taxon>
        <taxon>Dikarya</taxon>
        <taxon>Ascomycota</taxon>
        <taxon>Pezizomycotina</taxon>
        <taxon>Eurotiomycetes</taxon>
        <taxon>Chaetothyriomycetidae</taxon>
        <taxon>Verrucariales</taxon>
        <taxon>Verrucariaceae</taxon>
        <taxon>Endocarpon</taxon>
    </lineage>
</organism>
<dbReference type="InterPro" id="IPR056435">
    <property type="entry name" value="DPOD/Z_N"/>
</dbReference>
<evidence type="ECO:0000256" key="16">
    <source>
        <dbReference type="ARBA" id="ARBA00022932"/>
    </source>
</evidence>
<dbReference type="InterPro" id="IPR056447">
    <property type="entry name" value="REV3_N"/>
</dbReference>
<evidence type="ECO:0000256" key="1">
    <source>
        <dbReference type="ARBA" id="ARBA00001966"/>
    </source>
</evidence>
<dbReference type="GO" id="GO:0005634">
    <property type="term" value="C:nucleus"/>
    <property type="evidence" value="ECO:0007669"/>
    <property type="project" value="UniProtKB-SubCell"/>
</dbReference>
<dbReference type="InterPro" id="IPR006134">
    <property type="entry name" value="DNA-dir_DNA_pol_B_multi_dom"/>
</dbReference>
<keyword evidence="24" id="KW-0539">Nucleus</keyword>
<dbReference type="GO" id="GO:0006869">
    <property type="term" value="P:lipid transport"/>
    <property type="evidence" value="ECO:0007669"/>
    <property type="project" value="UniProtKB-KW"/>
</dbReference>
<evidence type="ECO:0000256" key="7">
    <source>
        <dbReference type="ARBA" id="ARBA00022448"/>
    </source>
</evidence>
<dbReference type="FunFam" id="3.30.420.10:FF:000024">
    <property type="entry name" value="DNA polymerase zeta catalytic subunit"/>
    <property type="match status" value="1"/>
</dbReference>
<dbReference type="GO" id="GO:0008270">
    <property type="term" value="F:zinc ion binding"/>
    <property type="evidence" value="ECO:0007669"/>
    <property type="project" value="UniProtKB-KW"/>
</dbReference>
<feature type="compositionally biased region" description="Polar residues" evidence="27">
    <location>
        <begin position="2334"/>
        <end position="2350"/>
    </location>
</feature>
<dbReference type="GO" id="GO:0000724">
    <property type="term" value="P:double-strand break repair via homologous recombination"/>
    <property type="evidence" value="ECO:0007669"/>
    <property type="project" value="TreeGrafter"/>
</dbReference>
<keyword evidence="9" id="KW-0808">Transferase</keyword>
<evidence type="ECO:0000256" key="18">
    <source>
        <dbReference type="ARBA" id="ARBA00023014"/>
    </source>
</evidence>
<dbReference type="PANTHER" id="PTHR45812">
    <property type="entry name" value="DNA POLYMERASE ZETA CATALYTIC SUBUNIT"/>
    <property type="match status" value="1"/>
</dbReference>
<keyword evidence="22" id="KW-0472">Membrane</keyword>
<dbReference type="Gene3D" id="3.90.1600.10">
    <property type="entry name" value="Palm domain of DNA polymerase"/>
    <property type="match status" value="1"/>
</dbReference>
<feature type="compositionally biased region" description="Polar residues" evidence="27">
    <location>
        <begin position="549"/>
        <end position="579"/>
    </location>
</feature>
<evidence type="ECO:0000256" key="2">
    <source>
        <dbReference type="ARBA" id="ARBA00004123"/>
    </source>
</evidence>
<comment type="catalytic activity">
    <reaction evidence="25">
        <text>DNA(n) + a 2'-deoxyribonucleoside 5'-triphosphate = DNA(n+1) + diphosphate</text>
        <dbReference type="Rhea" id="RHEA:22508"/>
        <dbReference type="Rhea" id="RHEA-COMP:17339"/>
        <dbReference type="Rhea" id="RHEA-COMP:17340"/>
        <dbReference type="ChEBI" id="CHEBI:33019"/>
        <dbReference type="ChEBI" id="CHEBI:61560"/>
        <dbReference type="ChEBI" id="CHEBI:173112"/>
        <dbReference type="EC" id="2.7.7.7"/>
    </reaction>
</comment>
<feature type="compositionally biased region" description="Polar residues" evidence="27">
    <location>
        <begin position="601"/>
        <end position="640"/>
    </location>
</feature>
<keyword evidence="14" id="KW-0863">Zinc-finger</keyword>
<evidence type="ECO:0000256" key="21">
    <source>
        <dbReference type="ARBA" id="ARBA00023125"/>
    </source>
</evidence>
<feature type="compositionally biased region" description="Basic and acidic residues" evidence="27">
    <location>
        <begin position="2512"/>
        <end position="2521"/>
    </location>
</feature>
<dbReference type="Proteomes" id="UP000019373">
    <property type="component" value="Unassembled WGS sequence"/>
</dbReference>
<evidence type="ECO:0000256" key="5">
    <source>
        <dbReference type="ARBA" id="ARBA00012417"/>
    </source>
</evidence>
<feature type="compositionally biased region" description="Basic and acidic residues" evidence="27">
    <location>
        <begin position="2227"/>
        <end position="2244"/>
    </location>
</feature>
<keyword evidence="21" id="KW-0238">DNA-binding</keyword>
<dbReference type="InterPro" id="IPR006172">
    <property type="entry name" value="DNA-dir_DNA_pol_B"/>
</dbReference>
<dbReference type="InterPro" id="IPR012337">
    <property type="entry name" value="RNaseH-like_sf"/>
</dbReference>
<dbReference type="FunFam" id="1.10.132.60:FF:000007">
    <property type="entry name" value="DNA polymerase"/>
    <property type="match status" value="1"/>
</dbReference>
<dbReference type="FunFam" id="3.30.342.10:FF:000018">
    <property type="entry name" value="DNA polymerase"/>
    <property type="match status" value="1"/>
</dbReference>
<feature type="compositionally biased region" description="Pro residues" evidence="27">
    <location>
        <begin position="2404"/>
        <end position="2413"/>
    </location>
</feature>
<dbReference type="GO" id="GO:0000166">
    <property type="term" value="F:nucleotide binding"/>
    <property type="evidence" value="ECO:0007669"/>
    <property type="project" value="InterPro"/>
</dbReference>
<dbReference type="InterPro" id="IPR006133">
    <property type="entry name" value="DNA-dir_DNA_pol_B_exonuc"/>
</dbReference>
<feature type="compositionally biased region" description="Low complexity" evidence="27">
    <location>
        <begin position="2301"/>
        <end position="2319"/>
    </location>
</feature>
<dbReference type="OMA" id="WTKILQG"/>
<feature type="compositionally biased region" description="Polar residues" evidence="27">
    <location>
        <begin position="2284"/>
        <end position="2300"/>
    </location>
</feature>
<dbReference type="Pfam" id="PF14260">
    <property type="entry name" value="zf-C4pol"/>
    <property type="match status" value="1"/>
</dbReference>
<evidence type="ECO:0000256" key="26">
    <source>
        <dbReference type="ARBA" id="ARBA00066055"/>
    </source>
</evidence>
<keyword evidence="19" id="KW-0445">Lipid transport</keyword>
<keyword evidence="8" id="KW-0004">4Fe-4S</keyword>
<evidence type="ECO:0000259" key="28">
    <source>
        <dbReference type="PROSITE" id="PS51847"/>
    </source>
</evidence>
<dbReference type="RefSeq" id="XP_007787673.1">
    <property type="nucleotide sequence ID" value="XM_007789483.1"/>
</dbReference>
<keyword evidence="30" id="KW-1185">Reference proteome</keyword>
<evidence type="ECO:0000256" key="24">
    <source>
        <dbReference type="ARBA" id="ARBA00023242"/>
    </source>
</evidence>
<reference evidence="30" key="1">
    <citation type="journal article" date="2014" name="BMC Genomics">
        <title>Genome characteristics reveal the impact of lichenization on lichen-forming fungus Endocarpon pusillum Hedwig (Verrucariales, Ascomycota).</title>
        <authorList>
            <person name="Wang Y.-Y."/>
            <person name="Liu B."/>
            <person name="Zhang X.-Y."/>
            <person name="Zhou Q.-M."/>
            <person name="Zhang T."/>
            <person name="Li H."/>
            <person name="Yu Y.-F."/>
            <person name="Zhang X.-L."/>
            <person name="Hao X.-Y."/>
            <person name="Wang M."/>
            <person name="Wang L."/>
            <person name="Wei J.-C."/>
        </authorList>
    </citation>
    <scope>NUCLEOTIDE SEQUENCE [LARGE SCALE GENOMIC DNA]</scope>
    <source>
        <strain evidence="30">Z07020 / HMAS-L-300199</strain>
    </source>
</reference>
<evidence type="ECO:0000256" key="25">
    <source>
        <dbReference type="ARBA" id="ARBA00049244"/>
    </source>
</evidence>
<dbReference type="InterPro" id="IPR036397">
    <property type="entry name" value="RNaseH_sf"/>
</dbReference>
<dbReference type="InterPro" id="IPR043502">
    <property type="entry name" value="DNA/RNA_pol_sf"/>
</dbReference>
<dbReference type="InterPro" id="IPR025687">
    <property type="entry name" value="Znf-C4pol"/>
</dbReference>
<evidence type="ECO:0000256" key="14">
    <source>
        <dbReference type="ARBA" id="ARBA00022771"/>
    </source>
</evidence>
<dbReference type="InterPro" id="IPR017964">
    <property type="entry name" value="DNA-dir_DNA_pol_B_CS"/>
</dbReference>
<dbReference type="OrthoDB" id="2414538at2759"/>
<keyword evidence="17" id="KW-0408">Iron</keyword>
<dbReference type="PRINTS" id="PR00106">
    <property type="entry name" value="DNAPOLB"/>
</dbReference>
<evidence type="ECO:0000256" key="10">
    <source>
        <dbReference type="ARBA" id="ARBA00022695"/>
    </source>
</evidence>
<dbReference type="GeneID" id="19242939"/>
<dbReference type="PROSITE" id="PS51847">
    <property type="entry name" value="SMP"/>
    <property type="match status" value="1"/>
</dbReference>
<evidence type="ECO:0000256" key="27">
    <source>
        <dbReference type="SAM" id="MobiDB-lite"/>
    </source>
</evidence>
<comment type="subunit">
    <text evidence="26">Forms DNA polymerase zeta with REV7.</text>
</comment>
<dbReference type="Pfam" id="PF03104">
    <property type="entry name" value="DNA_pol_B_exo1"/>
    <property type="match status" value="1"/>
</dbReference>
<keyword evidence="7" id="KW-0813">Transport</keyword>
<dbReference type="GO" id="GO:0006260">
    <property type="term" value="P:DNA replication"/>
    <property type="evidence" value="ECO:0007669"/>
    <property type="project" value="UniProtKB-KW"/>
</dbReference>
<feature type="compositionally biased region" description="Basic and acidic residues" evidence="27">
    <location>
        <begin position="2491"/>
        <end position="2504"/>
    </location>
</feature>
<dbReference type="Gene3D" id="1.10.287.690">
    <property type="entry name" value="Helix hairpin bin"/>
    <property type="match status" value="1"/>
</dbReference>
<accession>U1GSN8</accession>
<protein>
    <recommendedName>
        <fullName evidence="6">DNA polymerase zeta catalytic subunit</fullName>
        <ecNumber evidence="5">2.7.7.7</ecNumber>
    </recommendedName>
</protein>
<dbReference type="Gene3D" id="1.10.132.60">
    <property type="entry name" value="DNA polymerase family B, C-terminal domain"/>
    <property type="match status" value="1"/>
</dbReference>
<keyword evidence="12" id="KW-0479">Metal-binding</keyword>
<dbReference type="InterPro" id="IPR031468">
    <property type="entry name" value="SMP_LBD"/>
</dbReference>
<keyword evidence="15" id="KW-0862">Zinc</keyword>
<evidence type="ECO:0000313" key="30">
    <source>
        <dbReference type="Proteomes" id="UP000019373"/>
    </source>
</evidence>
<dbReference type="FunFam" id="1.10.287.690:FF:000002">
    <property type="entry name" value="DNA polymerase zeta"/>
    <property type="match status" value="1"/>
</dbReference>
<feature type="region of interest" description="Disordered" evidence="27">
    <location>
        <begin position="2128"/>
        <end position="2356"/>
    </location>
</feature>
<evidence type="ECO:0000256" key="4">
    <source>
        <dbReference type="ARBA" id="ARBA00005755"/>
    </source>
</evidence>
<keyword evidence="23" id="KW-0234">DNA repair</keyword>
<comment type="cofactor">
    <cofactor evidence="1">
        <name>[4Fe-4S] cluster</name>
        <dbReference type="ChEBI" id="CHEBI:49883"/>
    </cofactor>
</comment>
<feature type="compositionally biased region" description="Polar residues" evidence="27">
    <location>
        <begin position="2438"/>
        <end position="2456"/>
    </location>
</feature>
<keyword evidence="13" id="KW-0227">DNA damage</keyword>
<feature type="compositionally biased region" description="Basic and acidic residues" evidence="27">
    <location>
        <begin position="2198"/>
        <end position="2207"/>
    </location>
</feature>
<dbReference type="eggNOG" id="KOG0968">
    <property type="taxonomic scope" value="Eukaryota"/>
</dbReference>
<dbReference type="Pfam" id="PF24055">
    <property type="entry name" value="POL3_N"/>
    <property type="match status" value="1"/>
</dbReference>
<feature type="compositionally biased region" description="Low complexity" evidence="27">
    <location>
        <begin position="2208"/>
        <end position="2218"/>
    </location>
</feature>
<dbReference type="InterPro" id="IPR042087">
    <property type="entry name" value="DNA_pol_B_thumb"/>
</dbReference>
<keyword evidence="18" id="KW-0411">Iron-sulfur</keyword>
<dbReference type="GO" id="GO:0016020">
    <property type="term" value="C:membrane"/>
    <property type="evidence" value="ECO:0007669"/>
    <property type="project" value="UniProtKB-SubCell"/>
</dbReference>
<evidence type="ECO:0000256" key="17">
    <source>
        <dbReference type="ARBA" id="ARBA00023004"/>
    </source>
</evidence>
<dbReference type="SUPFAM" id="SSF56672">
    <property type="entry name" value="DNA/RNA polymerases"/>
    <property type="match status" value="1"/>
</dbReference>
<name>U1GSN8_ENDPU</name>
<dbReference type="PROSITE" id="PS00116">
    <property type="entry name" value="DNA_POLYMERASE_B"/>
    <property type="match status" value="1"/>
</dbReference>
<dbReference type="GO" id="GO:0042276">
    <property type="term" value="P:error-prone translesion synthesis"/>
    <property type="evidence" value="ECO:0007669"/>
    <property type="project" value="TreeGrafter"/>
</dbReference>
<comment type="similarity">
    <text evidence="4">Belongs to the DNA polymerase type-B family.</text>
</comment>
<evidence type="ECO:0000256" key="6">
    <source>
        <dbReference type="ARBA" id="ARBA00021589"/>
    </source>
</evidence>
<evidence type="ECO:0000256" key="12">
    <source>
        <dbReference type="ARBA" id="ARBA00022723"/>
    </source>
</evidence>
<dbReference type="CDD" id="cd05778">
    <property type="entry name" value="DNA_polB_zeta_exo"/>
    <property type="match status" value="1"/>
</dbReference>
<feature type="region of interest" description="Disordered" evidence="27">
    <location>
        <begin position="486"/>
        <end position="512"/>
    </location>
</feature>
<evidence type="ECO:0000256" key="22">
    <source>
        <dbReference type="ARBA" id="ARBA00023136"/>
    </source>
</evidence>
<evidence type="ECO:0000256" key="20">
    <source>
        <dbReference type="ARBA" id="ARBA00023121"/>
    </source>
</evidence>
<dbReference type="HOGENOM" id="CLU_000203_0_0_1"/>
<keyword evidence="11" id="KW-0235">DNA replication</keyword>
<dbReference type="eggNOG" id="KOG2238">
    <property type="taxonomic scope" value="Eukaryota"/>
</dbReference>
<dbReference type="CDD" id="cd05534">
    <property type="entry name" value="POLBc_zeta"/>
    <property type="match status" value="1"/>
</dbReference>
<evidence type="ECO:0000256" key="19">
    <source>
        <dbReference type="ARBA" id="ARBA00023055"/>
    </source>
</evidence>
<dbReference type="Gene3D" id="3.30.420.10">
    <property type="entry name" value="Ribonuclease H-like superfamily/Ribonuclease H"/>
    <property type="match status" value="1"/>
</dbReference>
<dbReference type="Pfam" id="PF24065">
    <property type="entry name" value="REV3_N"/>
    <property type="match status" value="1"/>
</dbReference>
<dbReference type="GO" id="GO:0008289">
    <property type="term" value="F:lipid binding"/>
    <property type="evidence" value="ECO:0007669"/>
    <property type="project" value="UniProtKB-KW"/>
</dbReference>
<dbReference type="InterPro" id="IPR030559">
    <property type="entry name" value="PolZ_Rev3"/>
</dbReference>
<evidence type="ECO:0000256" key="8">
    <source>
        <dbReference type="ARBA" id="ARBA00022485"/>
    </source>
</evidence>
<feature type="compositionally biased region" description="Basic and acidic residues" evidence="27">
    <location>
        <begin position="2142"/>
        <end position="2162"/>
    </location>
</feature>
<dbReference type="Gene3D" id="3.30.342.10">
    <property type="entry name" value="DNA Polymerase, chain B, domain 1"/>
    <property type="match status" value="1"/>
</dbReference>